<accession>A0ABQ5G326</accession>
<gene>
    <name evidence="2" type="ORF">Tco_1029182</name>
</gene>
<evidence type="ECO:0000256" key="1">
    <source>
        <dbReference type="SAM" id="SignalP"/>
    </source>
</evidence>
<reference evidence="2" key="1">
    <citation type="journal article" date="2022" name="Int. J. Mol. Sci.">
        <title>Draft Genome of Tanacetum Coccineum: Genomic Comparison of Closely Related Tanacetum-Family Plants.</title>
        <authorList>
            <person name="Yamashiro T."/>
            <person name="Shiraishi A."/>
            <person name="Nakayama K."/>
            <person name="Satake H."/>
        </authorList>
    </citation>
    <scope>NUCLEOTIDE SEQUENCE</scope>
</reference>
<feature type="chain" id="PRO_5045237596" evidence="1">
    <location>
        <begin position="26"/>
        <end position="156"/>
    </location>
</feature>
<protein>
    <submittedName>
        <fullName evidence="2">Uncharacterized protein</fullName>
    </submittedName>
</protein>
<reference evidence="2" key="2">
    <citation type="submission" date="2022-01" db="EMBL/GenBank/DDBJ databases">
        <authorList>
            <person name="Yamashiro T."/>
            <person name="Shiraishi A."/>
            <person name="Satake H."/>
            <person name="Nakayama K."/>
        </authorList>
    </citation>
    <scope>NUCLEOTIDE SEQUENCE</scope>
</reference>
<keyword evidence="1" id="KW-0732">Signal</keyword>
<feature type="signal peptide" evidence="1">
    <location>
        <begin position="1"/>
        <end position="25"/>
    </location>
</feature>
<comment type="caution">
    <text evidence="2">The sequence shown here is derived from an EMBL/GenBank/DDBJ whole genome shotgun (WGS) entry which is preliminary data.</text>
</comment>
<evidence type="ECO:0000313" key="3">
    <source>
        <dbReference type="Proteomes" id="UP001151760"/>
    </source>
</evidence>
<evidence type="ECO:0000313" key="2">
    <source>
        <dbReference type="EMBL" id="GJT69896.1"/>
    </source>
</evidence>
<proteinExistence type="predicted"/>
<organism evidence="2 3">
    <name type="scientific">Tanacetum coccineum</name>
    <dbReference type="NCBI Taxonomy" id="301880"/>
    <lineage>
        <taxon>Eukaryota</taxon>
        <taxon>Viridiplantae</taxon>
        <taxon>Streptophyta</taxon>
        <taxon>Embryophyta</taxon>
        <taxon>Tracheophyta</taxon>
        <taxon>Spermatophyta</taxon>
        <taxon>Magnoliopsida</taxon>
        <taxon>eudicotyledons</taxon>
        <taxon>Gunneridae</taxon>
        <taxon>Pentapetalae</taxon>
        <taxon>asterids</taxon>
        <taxon>campanulids</taxon>
        <taxon>Asterales</taxon>
        <taxon>Asteraceae</taxon>
        <taxon>Asteroideae</taxon>
        <taxon>Anthemideae</taxon>
        <taxon>Anthemidinae</taxon>
        <taxon>Tanacetum</taxon>
    </lineage>
</organism>
<keyword evidence="3" id="KW-1185">Reference proteome</keyword>
<name>A0ABQ5G326_9ASTR</name>
<sequence length="156" mass="17255">MMRISKIKMTMFLLLSLCLISDIHASYNGGDFFVLDKAKGEIRYKEARPRYPGRYAPPHDAYNNPSPSFVRHVRGGGGGIGAIGGGKPVDPCGNSGHDIREWFISSDFSEGRDQSSSELDWKSKVFVEVVVPDIGQQTKYKDGKAISQKQLYNLPG</sequence>
<dbReference type="Proteomes" id="UP001151760">
    <property type="component" value="Unassembled WGS sequence"/>
</dbReference>
<dbReference type="EMBL" id="BQNB010018030">
    <property type="protein sequence ID" value="GJT69896.1"/>
    <property type="molecule type" value="Genomic_DNA"/>
</dbReference>